<dbReference type="EMBL" id="CP002999">
    <property type="protein sequence ID" value="AEM72113.1"/>
    <property type="molecule type" value="Genomic_DNA"/>
</dbReference>
<evidence type="ECO:0000313" key="2">
    <source>
        <dbReference type="Proteomes" id="UP000008908"/>
    </source>
</evidence>
<dbReference type="KEGG" id="mrs:Murru_3092"/>
<dbReference type="eggNOG" id="ENOG502Z9TE">
    <property type="taxonomic scope" value="Bacteria"/>
</dbReference>
<protein>
    <submittedName>
        <fullName evidence="1">Uncharacterized protein</fullName>
    </submittedName>
</protein>
<dbReference type="AlphaFoldDB" id="G2PKR7"/>
<evidence type="ECO:0000313" key="1">
    <source>
        <dbReference type="EMBL" id="AEM72113.1"/>
    </source>
</evidence>
<dbReference type="HOGENOM" id="CLU_672358_0_0_10"/>
<dbReference type="Proteomes" id="UP000008908">
    <property type="component" value="Chromosome"/>
</dbReference>
<accession>G2PKR7</accession>
<sequence>MLGVFYFSTFHVSFSQNTQSNDSADAKHVYDFSVINGENLFTMRQTNTNYVSANRILARLINKKPSKVDRFLQFGISFLGVAVTHEEGHRSILTDLEIGSVSQPFSIFNGAAYVKGVTDQTLIDLRDNNLNDYIRLHTAGLESDYAILTRTETLLAFEEDNFKNLGIDYLTRKASMIGYYLTNLIPALFSEMEEEENELERDIVGHDIYGAIKNLYRPNEEFYRYTNFDDLTEEEKKFTRKVGWLSILNLINPMLLGKNNFKFNENLKVNAGLGYTMAPFGGYLDENFWFNYKNRYKIHFYLRQFHNKDNMFWGMGIKLFNHSLFVDKIILNSELHYWNQPENLDFFISNSTSGVGGALDLGYKILNETENESKLYLNLGLSHKTQGFLPEYTSLDKQTMFNLGFSLAW</sequence>
<reference evidence="2" key="1">
    <citation type="submission" date="2011-08" db="EMBL/GenBank/DDBJ databases">
        <title>The complete genome of Muricauda ruestringensis DSM 13258.</title>
        <authorList>
            <person name="Lucas S."/>
            <person name="Han J."/>
            <person name="Lapidus A."/>
            <person name="Bruce D."/>
            <person name="Goodwin L."/>
            <person name="Pitluck S."/>
            <person name="Peters L."/>
            <person name="Kyrpides N."/>
            <person name="Mavromatis K."/>
            <person name="Ivanova N."/>
            <person name="Ovchinnikova G."/>
            <person name="Teshima H."/>
            <person name="Detter J.C."/>
            <person name="Tapia R."/>
            <person name="Han C."/>
            <person name="Land M."/>
            <person name="Hauser L."/>
            <person name="Markowitz V."/>
            <person name="Cheng J.-F."/>
            <person name="Hugenholtz P."/>
            <person name="Woyke T."/>
            <person name="Wu D."/>
            <person name="Spring S."/>
            <person name="Schroeder M."/>
            <person name="Brambilla E."/>
            <person name="Klenk H.-P."/>
            <person name="Eisen J.A."/>
        </authorList>
    </citation>
    <scope>NUCLEOTIDE SEQUENCE [LARGE SCALE GENOMIC DNA]</scope>
    <source>
        <strain evidence="2">DSM 13258 / LMG 19739 / B1</strain>
    </source>
</reference>
<reference evidence="1 2" key="2">
    <citation type="journal article" date="2012" name="Stand. Genomic Sci.">
        <title>Complete genome sequence of the facultatively anaerobic, appendaged bacterium Muricauda ruestringensis type strain (B1(T)).</title>
        <authorList>
            <person name="Huntemann M."/>
            <person name="Teshima H."/>
            <person name="Lapidus A."/>
            <person name="Nolan M."/>
            <person name="Lucas S."/>
            <person name="Hammon N."/>
            <person name="Deshpande S."/>
            <person name="Cheng J.F."/>
            <person name="Tapia R."/>
            <person name="Goodwin L.A."/>
            <person name="Pitluck S."/>
            <person name="Liolios K."/>
            <person name="Pagani I."/>
            <person name="Ivanova N."/>
            <person name="Mavromatis K."/>
            <person name="Mikhailova N."/>
            <person name="Pati A."/>
            <person name="Chen A."/>
            <person name="Palaniappan K."/>
            <person name="Land M."/>
            <person name="Hauser L."/>
            <person name="Pan C."/>
            <person name="Brambilla E.M."/>
            <person name="Rohde M."/>
            <person name="Spring S."/>
            <person name="Goker M."/>
            <person name="Detter J.C."/>
            <person name="Bristow J."/>
            <person name="Eisen J.A."/>
            <person name="Markowitz V."/>
            <person name="Hugenholtz P."/>
            <person name="Kyrpides N.C."/>
            <person name="Klenk H.P."/>
            <person name="Woyke T."/>
        </authorList>
    </citation>
    <scope>NUCLEOTIDE SEQUENCE [LARGE SCALE GENOMIC DNA]</scope>
    <source>
        <strain evidence="2">DSM 13258 / LMG 19739 / B1</strain>
    </source>
</reference>
<name>G2PKR7_ALLRU</name>
<organism evidence="1 2">
    <name type="scientific">Allomuricauda ruestringensis (strain DSM 13258 / CIP 107369 / LMG 19739 / B1)</name>
    <name type="common">Muricauda ruestringensis</name>
    <dbReference type="NCBI Taxonomy" id="886377"/>
    <lineage>
        <taxon>Bacteria</taxon>
        <taxon>Pseudomonadati</taxon>
        <taxon>Bacteroidota</taxon>
        <taxon>Flavobacteriia</taxon>
        <taxon>Flavobacteriales</taxon>
        <taxon>Flavobacteriaceae</taxon>
        <taxon>Flagellimonas</taxon>
    </lineage>
</organism>
<proteinExistence type="predicted"/>
<gene>
    <name evidence="1" type="ordered locus">Murru_3092</name>
</gene>
<dbReference type="STRING" id="886377.Murru_3092"/>
<keyword evidence="2" id="KW-1185">Reference proteome</keyword>